<protein>
    <recommendedName>
        <fullName evidence="1">Transglycosylase SLT domain-containing protein</fullName>
    </recommendedName>
</protein>
<evidence type="ECO:0000313" key="2">
    <source>
        <dbReference type="EMBL" id="KKL09928.1"/>
    </source>
</evidence>
<dbReference type="Gene3D" id="1.10.530.10">
    <property type="match status" value="1"/>
</dbReference>
<dbReference type="SUPFAM" id="SSF53955">
    <property type="entry name" value="Lysozyme-like"/>
    <property type="match status" value="1"/>
</dbReference>
<accession>A0A0F9DD62</accession>
<dbReference type="CDD" id="cd00442">
    <property type="entry name" value="Lyz-like"/>
    <property type="match status" value="1"/>
</dbReference>
<feature type="domain" description="Transglycosylase SLT" evidence="1">
    <location>
        <begin position="87"/>
        <end position="155"/>
    </location>
</feature>
<dbReference type="AlphaFoldDB" id="A0A0F9DD62"/>
<organism evidence="2">
    <name type="scientific">marine sediment metagenome</name>
    <dbReference type="NCBI Taxonomy" id="412755"/>
    <lineage>
        <taxon>unclassified sequences</taxon>
        <taxon>metagenomes</taxon>
        <taxon>ecological metagenomes</taxon>
    </lineage>
</organism>
<evidence type="ECO:0000259" key="1">
    <source>
        <dbReference type="Pfam" id="PF01464"/>
    </source>
</evidence>
<dbReference type="PROSITE" id="PS51257">
    <property type="entry name" value="PROKAR_LIPOPROTEIN"/>
    <property type="match status" value="1"/>
</dbReference>
<comment type="caution">
    <text evidence="2">The sequence shown here is derived from an EMBL/GenBank/DDBJ whole genome shotgun (WGS) entry which is preliminary data.</text>
</comment>
<reference evidence="2" key="1">
    <citation type="journal article" date="2015" name="Nature">
        <title>Complex archaea that bridge the gap between prokaryotes and eukaryotes.</title>
        <authorList>
            <person name="Spang A."/>
            <person name="Saw J.H."/>
            <person name="Jorgensen S.L."/>
            <person name="Zaremba-Niedzwiedzka K."/>
            <person name="Martijn J."/>
            <person name="Lind A.E."/>
            <person name="van Eijk R."/>
            <person name="Schleper C."/>
            <person name="Guy L."/>
            <person name="Ettema T.J."/>
        </authorList>
    </citation>
    <scope>NUCLEOTIDE SEQUENCE</scope>
</reference>
<dbReference type="InterPro" id="IPR008258">
    <property type="entry name" value="Transglycosylase_SLT_dom_1"/>
</dbReference>
<dbReference type="Pfam" id="PF01464">
    <property type="entry name" value="SLT"/>
    <property type="match status" value="1"/>
</dbReference>
<name>A0A0F9DD62_9ZZZZ</name>
<dbReference type="EMBL" id="LAZR01042271">
    <property type="protein sequence ID" value="KKL09928.1"/>
    <property type="molecule type" value="Genomic_DNA"/>
</dbReference>
<gene>
    <name evidence="2" type="ORF">LCGC14_2560960</name>
</gene>
<dbReference type="InterPro" id="IPR023346">
    <property type="entry name" value="Lysozyme-like_dom_sf"/>
</dbReference>
<proteinExistence type="predicted"/>
<sequence length="196" mass="21506">MNRLLILAFLALSACAPMTVTKAPEAEPAVQPDYTPAMRWDFRPESKLWTNATIDALNTTGAMLPAMVPSDYKAWCPAYATKSTDDRAAFWAGLLSALAKHESTWNPRAVGGGGLWYGLVQIDPRTARGYDCRAKTGEALKDGVANLQCAVKIAAKQVVKRGSVARGMLDWGPFHSASKRAEMQQWTRQQPYCQEV</sequence>